<gene>
    <name evidence="1" type="ORF">H9870_01975</name>
</gene>
<sequence length="381" mass="41566">MLRPRRLTGVDDRGRTFLGEAGVGKSSLVRTIAYDAENRGDWVTDQIRIPLGSDPMKRLAGELLNLANRSGLSTRPRKHIKDILTRVSSIAAFGVSLGLREYQEGDEPYVAMTKLLVELGRAAAAQGVMVMVHLDEVQNITDDATLSQVLTALGDALSTQITVAVPGGREIRRHLPLAVYLTGLPEFEDMAHAQQGATFARRFLTNTLRPVTDNDMAAALQGILVDGWEVPDGDGGTSRVYLAPDARDAIIDLSKGEPFLFQLAGAYGWYAGDSDTITREDVLAGWSLVESEAVSHVRRILDRLPTKERQFIEAMAEVDPGERTLSSIAAAAGYASSQQTGAVPQRLDQVRGIIERGKHYAFRHRAIEAYLTSDWPTSGQN</sequence>
<name>A0A9D1RMV3_9CORY</name>
<reference evidence="1" key="1">
    <citation type="journal article" date="2021" name="PeerJ">
        <title>Extensive microbial diversity within the chicken gut microbiome revealed by metagenomics and culture.</title>
        <authorList>
            <person name="Gilroy R."/>
            <person name="Ravi A."/>
            <person name="Getino M."/>
            <person name="Pursley I."/>
            <person name="Horton D.L."/>
            <person name="Alikhan N.F."/>
            <person name="Baker D."/>
            <person name="Gharbi K."/>
            <person name="Hall N."/>
            <person name="Watson M."/>
            <person name="Adriaenssens E.M."/>
            <person name="Foster-Nyarko E."/>
            <person name="Jarju S."/>
            <person name="Secka A."/>
            <person name="Antonio M."/>
            <person name="Oren A."/>
            <person name="Chaudhuri R.R."/>
            <person name="La Ragione R."/>
            <person name="Hildebrand F."/>
            <person name="Pallen M.J."/>
        </authorList>
    </citation>
    <scope>NUCLEOTIDE SEQUENCE</scope>
    <source>
        <strain evidence="1">CHK32-1732</strain>
    </source>
</reference>
<reference evidence="1" key="2">
    <citation type="submission" date="2021-04" db="EMBL/GenBank/DDBJ databases">
        <authorList>
            <person name="Gilroy R."/>
        </authorList>
    </citation>
    <scope>NUCLEOTIDE SEQUENCE</scope>
    <source>
        <strain evidence="1">CHK32-1732</strain>
    </source>
</reference>
<dbReference type="AlphaFoldDB" id="A0A9D1RMV3"/>
<protein>
    <submittedName>
        <fullName evidence="1">ATP-binding protein</fullName>
    </submittedName>
</protein>
<dbReference type="Gene3D" id="3.40.50.300">
    <property type="entry name" value="P-loop containing nucleotide triphosphate hydrolases"/>
    <property type="match status" value="1"/>
</dbReference>
<keyword evidence="1" id="KW-0067">ATP-binding</keyword>
<dbReference type="InterPro" id="IPR027417">
    <property type="entry name" value="P-loop_NTPase"/>
</dbReference>
<evidence type="ECO:0000313" key="1">
    <source>
        <dbReference type="EMBL" id="HIW90422.1"/>
    </source>
</evidence>
<comment type="caution">
    <text evidence="1">The sequence shown here is derived from an EMBL/GenBank/DDBJ whole genome shotgun (WGS) entry which is preliminary data.</text>
</comment>
<proteinExistence type="predicted"/>
<accession>A0A9D1RMV3</accession>
<dbReference type="EMBL" id="DXGC01000017">
    <property type="protein sequence ID" value="HIW90422.1"/>
    <property type="molecule type" value="Genomic_DNA"/>
</dbReference>
<dbReference type="SUPFAM" id="SSF52540">
    <property type="entry name" value="P-loop containing nucleoside triphosphate hydrolases"/>
    <property type="match status" value="1"/>
</dbReference>
<keyword evidence="1" id="KW-0547">Nucleotide-binding</keyword>
<organism evidence="1 2">
    <name type="scientific">Candidatus Corynebacterium avicola</name>
    <dbReference type="NCBI Taxonomy" id="2838527"/>
    <lineage>
        <taxon>Bacteria</taxon>
        <taxon>Bacillati</taxon>
        <taxon>Actinomycetota</taxon>
        <taxon>Actinomycetes</taxon>
        <taxon>Mycobacteriales</taxon>
        <taxon>Corynebacteriaceae</taxon>
        <taxon>Corynebacterium</taxon>
    </lineage>
</organism>
<dbReference type="Proteomes" id="UP000824190">
    <property type="component" value="Unassembled WGS sequence"/>
</dbReference>
<evidence type="ECO:0000313" key="2">
    <source>
        <dbReference type="Proteomes" id="UP000824190"/>
    </source>
</evidence>
<dbReference type="GO" id="GO:0005524">
    <property type="term" value="F:ATP binding"/>
    <property type="evidence" value="ECO:0007669"/>
    <property type="project" value="UniProtKB-KW"/>
</dbReference>